<accession>A0A836IA85</accession>
<keyword evidence="2" id="KW-1133">Transmembrane helix</keyword>
<keyword evidence="4" id="KW-1185">Reference proteome</keyword>
<dbReference type="EMBL" id="JAFJZO010000036">
    <property type="protein sequence ID" value="KAG5490678.1"/>
    <property type="molecule type" value="Genomic_DNA"/>
</dbReference>
<evidence type="ECO:0000313" key="4">
    <source>
        <dbReference type="Proteomes" id="UP000674318"/>
    </source>
</evidence>
<protein>
    <submittedName>
        <fullName evidence="3">Uncharacterized protein</fullName>
    </submittedName>
</protein>
<sequence length="455" mass="50357">MHRRGGIAQNSGVTPPPPPVRVSALNGRLKHRQRVSTVWIAAGCFIVCVLLYLCLTKYVKVQSNTHQRPRRFPTKHSVVTERDVMVLDMATSQAAKRATLQTLDHLIKTAAELGAVYVQLLEQVAAAQELDDSGRALRELDVSQHHLSTVGSALRGAADVSYTKLKAMLLQEANAEIHEAPTSLMRTTFSWMLGDLYIYSAVLPEYYLLQDDTPNHARALLRAINLLSWSPRVHTVPLAEARERNTPVRTYDLFNWSGGAACRRGLLGDVWHSRNFCESSFSSWSAVARRVAATYEELIVLYPSYAPFRLHYSISFAFLAMDTAADVVPGGSHGLVDHTAKALKVIRNDRAKLESTYAHVDAVHGFVLALLEAFLTPVGLRTVDKDTQLVAALRGWKSCAEAKAALLGATTWPGDVFPGEYRPPLLRDTHLSHLLAKAQMHLGEDHVSLRTLRSC</sequence>
<feature type="region of interest" description="Disordered" evidence="1">
    <location>
        <begin position="1"/>
        <end position="20"/>
    </location>
</feature>
<comment type="caution">
    <text evidence="3">The sequence shown here is derived from an EMBL/GenBank/DDBJ whole genome shotgun (WGS) entry which is preliminary data.</text>
</comment>
<dbReference type="OrthoDB" id="272682at2759"/>
<dbReference type="Proteomes" id="UP000674318">
    <property type="component" value="Unassembled WGS sequence"/>
</dbReference>
<dbReference type="GeneID" id="94286926"/>
<gene>
    <name evidence="3" type="ORF">JKF63_00800</name>
</gene>
<evidence type="ECO:0000313" key="3">
    <source>
        <dbReference type="EMBL" id="KAG5490678.1"/>
    </source>
</evidence>
<feature type="transmembrane region" description="Helical" evidence="2">
    <location>
        <begin position="38"/>
        <end position="59"/>
    </location>
</feature>
<dbReference type="RefSeq" id="XP_067753006.1">
    <property type="nucleotide sequence ID" value="XM_067896849.1"/>
</dbReference>
<dbReference type="AlphaFoldDB" id="A0A836IA85"/>
<proteinExistence type="predicted"/>
<organism evidence="3 4">
    <name type="scientific">Porcisia hertigi</name>
    <dbReference type="NCBI Taxonomy" id="2761500"/>
    <lineage>
        <taxon>Eukaryota</taxon>
        <taxon>Discoba</taxon>
        <taxon>Euglenozoa</taxon>
        <taxon>Kinetoplastea</taxon>
        <taxon>Metakinetoplastina</taxon>
        <taxon>Trypanosomatida</taxon>
        <taxon>Trypanosomatidae</taxon>
        <taxon>Leishmaniinae</taxon>
        <taxon>Porcisia</taxon>
    </lineage>
</organism>
<name>A0A836IA85_9TRYP</name>
<keyword evidence="2" id="KW-0472">Membrane</keyword>
<evidence type="ECO:0000256" key="1">
    <source>
        <dbReference type="SAM" id="MobiDB-lite"/>
    </source>
</evidence>
<evidence type="ECO:0000256" key="2">
    <source>
        <dbReference type="SAM" id="Phobius"/>
    </source>
</evidence>
<reference evidence="3 4" key="1">
    <citation type="submission" date="2021-02" db="EMBL/GenBank/DDBJ databases">
        <title>Porcisia hertigi Genome sequencing and assembly.</title>
        <authorList>
            <person name="Almutairi H."/>
            <person name="Gatherer D."/>
        </authorList>
    </citation>
    <scope>NUCLEOTIDE SEQUENCE [LARGE SCALE GENOMIC DNA]</scope>
    <source>
        <strain evidence="3 4">C119</strain>
    </source>
</reference>
<dbReference type="KEGG" id="phet:94286926"/>
<keyword evidence="2" id="KW-0812">Transmembrane</keyword>